<evidence type="ECO:0000256" key="1">
    <source>
        <dbReference type="ARBA" id="ARBA00004141"/>
    </source>
</evidence>
<dbReference type="PROSITE" id="PS01222">
    <property type="entry name" value="PMP22_2"/>
    <property type="match status" value="1"/>
</dbReference>
<evidence type="ECO:0000256" key="6">
    <source>
        <dbReference type="ARBA" id="ARBA00023136"/>
    </source>
</evidence>
<dbReference type="Proteomes" id="UP000288216">
    <property type="component" value="Unassembled WGS sequence"/>
</dbReference>
<feature type="transmembrane region" description="Helical" evidence="8">
    <location>
        <begin position="94"/>
        <end position="115"/>
    </location>
</feature>
<keyword evidence="4 8" id="KW-0812">Transmembrane</keyword>
<dbReference type="PANTHER" id="PTHR10671">
    <property type="entry name" value="EPITHELIAL MEMBRANE PROTEIN-RELATED"/>
    <property type="match status" value="1"/>
</dbReference>
<evidence type="ECO:0000313" key="10">
    <source>
        <dbReference type="Proteomes" id="UP000288216"/>
    </source>
</evidence>
<evidence type="ECO:0000256" key="4">
    <source>
        <dbReference type="ARBA" id="ARBA00022692"/>
    </source>
</evidence>
<dbReference type="InterPro" id="IPR004031">
    <property type="entry name" value="PMP22/EMP/MP20/Claudin"/>
</dbReference>
<comment type="similarity">
    <text evidence="2 8">Belongs to the PMP-22/EMP/MP20 family.</text>
</comment>
<dbReference type="OrthoDB" id="6084046at2759"/>
<keyword evidence="10" id="KW-1185">Reference proteome</keyword>
<feature type="transmembrane region" description="Helical" evidence="8">
    <location>
        <begin position="62"/>
        <end position="82"/>
    </location>
</feature>
<evidence type="ECO:0000256" key="7">
    <source>
        <dbReference type="ARBA" id="ARBA00023180"/>
    </source>
</evidence>
<dbReference type="STRING" id="75743.A0A401PH05"/>
<dbReference type="FunFam" id="1.20.140.150:FF:000026">
    <property type="entry name" value="Epithelial membrane protein 1"/>
    <property type="match status" value="1"/>
</dbReference>
<sequence length="159" mass="18227">MIVLLAGIVVLHLAVLVLLLISTVVNSWWYFNDSHSIDIWQNCTWNDFWNCESYTTNEWLQAVQAMMILSIIFSFLSVILFFCQLFTLQKGGRFYITGIFQLLAGICVMCGAAIYTVQYPHIHSEQYAGSYGFAYILAWIAFPLALCSGIIYVILRKRE</sequence>
<name>A0A401PH05_SCYTO</name>
<comment type="caution">
    <text evidence="9">The sequence shown here is derived from an EMBL/GenBank/DDBJ whole genome shotgun (WGS) entry which is preliminary data.</text>
</comment>
<dbReference type="InterPro" id="IPR004032">
    <property type="entry name" value="PMP22_EMP_MP20"/>
</dbReference>
<comment type="caution">
    <text evidence="8">Lacks conserved residue(s) required for the propagation of feature annotation.</text>
</comment>
<dbReference type="GO" id="GO:0005886">
    <property type="term" value="C:plasma membrane"/>
    <property type="evidence" value="ECO:0007669"/>
    <property type="project" value="TreeGrafter"/>
</dbReference>
<dbReference type="AlphaFoldDB" id="A0A401PH05"/>
<dbReference type="Gene3D" id="1.20.140.150">
    <property type="match status" value="1"/>
</dbReference>
<dbReference type="InterPro" id="IPR050579">
    <property type="entry name" value="PMP-22/EMP/MP20-like"/>
</dbReference>
<evidence type="ECO:0000256" key="8">
    <source>
        <dbReference type="RuleBase" id="RU363088"/>
    </source>
</evidence>
<comment type="subcellular location">
    <subcellularLocation>
        <location evidence="1 8">Membrane</location>
        <topology evidence="1 8">Multi-pass membrane protein</topology>
    </subcellularLocation>
</comment>
<keyword evidence="7" id="KW-0325">Glycoprotein</keyword>
<evidence type="ECO:0000256" key="3">
    <source>
        <dbReference type="ARBA" id="ARBA00013553"/>
    </source>
</evidence>
<evidence type="ECO:0000256" key="2">
    <source>
        <dbReference type="ARBA" id="ARBA00006864"/>
    </source>
</evidence>
<keyword evidence="5 8" id="KW-1133">Transmembrane helix</keyword>
<evidence type="ECO:0000313" key="9">
    <source>
        <dbReference type="EMBL" id="GCB72417.1"/>
    </source>
</evidence>
<keyword evidence="6 8" id="KW-0472">Membrane</keyword>
<dbReference type="PRINTS" id="PR01453">
    <property type="entry name" value="EPMEMFAMILY"/>
</dbReference>
<dbReference type="EMBL" id="BFAA01000466">
    <property type="protein sequence ID" value="GCB72417.1"/>
    <property type="molecule type" value="Genomic_DNA"/>
</dbReference>
<dbReference type="OMA" id="WHANTEY"/>
<dbReference type="PROSITE" id="PS01221">
    <property type="entry name" value="PMP22_1"/>
    <property type="match status" value="1"/>
</dbReference>
<reference evidence="9 10" key="1">
    <citation type="journal article" date="2018" name="Nat. Ecol. Evol.">
        <title>Shark genomes provide insights into elasmobranch evolution and the origin of vertebrates.</title>
        <authorList>
            <person name="Hara Y"/>
            <person name="Yamaguchi K"/>
            <person name="Onimaru K"/>
            <person name="Kadota M"/>
            <person name="Koyanagi M"/>
            <person name="Keeley SD"/>
            <person name="Tatsumi K"/>
            <person name="Tanaka K"/>
            <person name="Motone F"/>
            <person name="Kageyama Y"/>
            <person name="Nozu R"/>
            <person name="Adachi N"/>
            <person name="Nishimura O"/>
            <person name="Nakagawa R"/>
            <person name="Tanegashima C"/>
            <person name="Kiyatake I"/>
            <person name="Matsumoto R"/>
            <person name="Murakumo K"/>
            <person name="Nishida K"/>
            <person name="Terakita A"/>
            <person name="Kuratani S"/>
            <person name="Sato K"/>
            <person name="Hyodo S Kuraku.S."/>
        </authorList>
    </citation>
    <scope>NUCLEOTIDE SEQUENCE [LARGE SCALE GENOMIC DNA]</scope>
</reference>
<proteinExistence type="inferred from homology"/>
<protein>
    <recommendedName>
        <fullName evidence="3">Epithelial membrane protein 1</fullName>
    </recommendedName>
</protein>
<gene>
    <name evidence="9" type="ORF">scyTo_0001986</name>
</gene>
<feature type="transmembrane region" description="Helical" evidence="8">
    <location>
        <begin position="135"/>
        <end position="155"/>
    </location>
</feature>
<accession>A0A401PH05</accession>
<dbReference type="Pfam" id="PF00822">
    <property type="entry name" value="PMP22_Claudin"/>
    <property type="match status" value="1"/>
</dbReference>
<evidence type="ECO:0000256" key="5">
    <source>
        <dbReference type="ARBA" id="ARBA00022989"/>
    </source>
</evidence>
<organism evidence="9 10">
    <name type="scientific">Scyliorhinus torazame</name>
    <name type="common">Cloudy catshark</name>
    <name type="synonym">Catulus torazame</name>
    <dbReference type="NCBI Taxonomy" id="75743"/>
    <lineage>
        <taxon>Eukaryota</taxon>
        <taxon>Metazoa</taxon>
        <taxon>Chordata</taxon>
        <taxon>Craniata</taxon>
        <taxon>Vertebrata</taxon>
        <taxon>Chondrichthyes</taxon>
        <taxon>Elasmobranchii</taxon>
        <taxon>Galeomorphii</taxon>
        <taxon>Galeoidea</taxon>
        <taxon>Carcharhiniformes</taxon>
        <taxon>Scyliorhinidae</taxon>
        <taxon>Scyliorhinus</taxon>
    </lineage>
</organism>
<dbReference type="PANTHER" id="PTHR10671:SF7">
    <property type="entry name" value="PERIPHERAL MYELIN PROTEIN 22"/>
    <property type="match status" value="1"/>
</dbReference>